<dbReference type="AlphaFoldDB" id="J4UI46"/>
<reference evidence="2 3" key="1">
    <citation type="journal article" date="2012" name="Eukaryot. Cell">
        <title>Draft genome sequence of CBS 2479, the standard type strain of Trichosporon asahii.</title>
        <authorList>
            <person name="Yang R.Y."/>
            <person name="Li H.T."/>
            <person name="Zhu H."/>
            <person name="Zhou G.P."/>
            <person name="Wang M."/>
            <person name="Wang L."/>
        </authorList>
    </citation>
    <scope>NUCLEOTIDE SEQUENCE [LARGE SCALE GENOMIC DNA]</scope>
    <source>
        <strain evidence="3">ATCC 90039 / CBS 2479 / JCM 2466 / KCTC 7840 / NCYC 2677 / UAMH 7654</strain>
    </source>
</reference>
<dbReference type="OrthoDB" id="1305878at2759"/>
<comment type="caution">
    <text evidence="2">The sequence shown here is derived from an EMBL/GenBank/DDBJ whole genome shotgun (WGS) entry which is preliminary data.</text>
</comment>
<feature type="region of interest" description="Disordered" evidence="1">
    <location>
        <begin position="1"/>
        <end position="65"/>
    </location>
</feature>
<evidence type="ECO:0000256" key="1">
    <source>
        <dbReference type="SAM" id="MobiDB-lite"/>
    </source>
</evidence>
<dbReference type="RefSeq" id="XP_014182505.1">
    <property type="nucleotide sequence ID" value="XM_014327030.1"/>
</dbReference>
<feature type="region of interest" description="Disordered" evidence="1">
    <location>
        <begin position="474"/>
        <end position="493"/>
    </location>
</feature>
<evidence type="ECO:0000313" key="2">
    <source>
        <dbReference type="EMBL" id="EJT51320.1"/>
    </source>
</evidence>
<feature type="region of interest" description="Disordered" evidence="1">
    <location>
        <begin position="389"/>
        <end position="417"/>
    </location>
</feature>
<evidence type="ECO:0000313" key="3">
    <source>
        <dbReference type="Proteomes" id="UP000002748"/>
    </source>
</evidence>
<dbReference type="HOGENOM" id="CLU_463954_0_0_1"/>
<dbReference type="VEuPathDB" id="FungiDB:A1Q1_07501"/>
<feature type="compositionally biased region" description="Low complexity" evidence="1">
    <location>
        <begin position="483"/>
        <end position="493"/>
    </location>
</feature>
<dbReference type="Proteomes" id="UP000002748">
    <property type="component" value="Unassembled WGS sequence"/>
</dbReference>
<dbReference type="KEGG" id="tasa:A1Q1_07501"/>
<feature type="compositionally biased region" description="Low complexity" evidence="1">
    <location>
        <begin position="33"/>
        <end position="44"/>
    </location>
</feature>
<dbReference type="GeneID" id="25991013"/>
<proteinExistence type="predicted"/>
<accession>J4UI46</accession>
<feature type="compositionally biased region" description="Acidic residues" evidence="1">
    <location>
        <begin position="402"/>
        <end position="413"/>
    </location>
</feature>
<name>J4UI46_TRIAS</name>
<dbReference type="EMBL" id="ALBS01000059">
    <property type="protein sequence ID" value="EJT51320.1"/>
    <property type="molecule type" value="Genomic_DNA"/>
</dbReference>
<gene>
    <name evidence="2" type="ORF">A1Q1_07501</name>
</gene>
<organism evidence="2 3">
    <name type="scientific">Trichosporon asahii var. asahii (strain ATCC 90039 / CBS 2479 / JCM 2466 / KCTC 7840 / NBRC 103889/ NCYC 2677 / UAMH 7654)</name>
    <name type="common">Yeast</name>
    <dbReference type="NCBI Taxonomy" id="1186058"/>
    <lineage>
        <taxon>Eukaryota</taxon>
        <taxon>Fungi</taxon>
        <taxon>Dikarya</taxon>
        <taxon>Basidiomycota</taxon>
        <taxon>Agaricomycotina</taxon>
        <taxon>Tremellomycetes</taxon>
        <taxon>Trichosporonales</taxon>
        <taxon>Trichosporonaceae</taxon>
        <taxon>Trichosporon</taxon>
    </lineage>
</organism>
<sequence>METDTRLGLIRSRDEFDASCGSESSSPHRSKSARTSLASTASSSPGDLNDVPTNANNDTEATEDRTADALVEELECGMCAGVFIEWIKSMPKYPPSLLPGDPVPEPISCPHCRHAPVQTATPCRLAKTMVGILLASRPDVARPPNEHRQAELLYKSTTGVIKRPANCNSTNSGVRAVRVTPRKASGGVPSRFLASRFRLNVIDAFELTDSVPRATASAPDAATSVAKDSVGTPDNWTEMYHLGIYLGNNEHMSAQYIYKQILEWLRTPEGLDSGGILAMMNRADLNLRLRTGMADEMQQAVMSAGDSASESRICGGCADEILCWWMRELKKPEALQARPADVRNRPNCKFGRTCSRQDSDDHAKKYNHICDALPEDEARTMHQDDILPAQENAPEQDNSGAESDDGGSDDENEIPSNFFDAGTQWEATVVGVEMTCHTNGLNSAWVNNTGAAYASSTSTTSTQAFSIANLVNETSGPPSSADTPARAAQAPTWQAATNSQPAVLGLRSSHQGTHQANGYPTLFDSVGSSMSMPLSSKLPPLQTGSKLPSLFDMPEASTSARKLDSSSMDVEQQWPGYPLFTVDRYRTGFRGPPL</sequence>
<protein>
    <submittedName>
        <fullName evidence="2">Uncharacterized protein</fullName>
    </submittedName>
</protein>